<feature type="transmembrane region" description="Helical" evidence="1">
    <location>
        <begin position="62"/>
        <end position="87"/>
    </location>
</feature>
<dbReference type="InterPro" id="IPR025356">
    <property type="entry name" value="DUF4260"/>
</dbReference>
<feature type="transmembrane region" description="Helical" evidence="1">
    <location>
        <begin position="27"/>
        <end position="46"/>
    </location>
</feature>
<organism evidence="2 3">
    <name type="scientific">Terrimonas rubra</name>
    <dbReference type="NCBI Taxonomy" id="1035890"/>
    <lineage>
        <taxon>Bacteria</taxon>
        <taxon>Pseudomonadati</taxon>
        <taxon>Bacteroidota</taxon>
        <taxon>Chitinophagia</taxon>
        <taxon>Chitinophagales</taxon>
        <taxon>Chitinophagaceae</taxon>
        <taxon>Terrimonas</taxon>
    </lineage>
</organism>
<dbReference type="Proteomes" id="UP001597511">
    <property type="component" value="Unassembled WGS sequence"/>
</dbReference>
<keyword evidence="1" id="KW-0812">Transmembrane</keyword>
<evidence type="ECO:0000256" key="1">
    <source>
        <dbReference type="SAM" id="Phobius"/>
    </source>
</evidence>
<keyword evidence="1" id="KW-0472">Membrane</keyword>
<dbReference type="EMBL" id="JBHUOZ010000003">
    <property type="protein sequence ID" value="MFD2921503.1"/>
    <property type="molecule type" value="Genomic_DNA"/>
</dbReference>
<keyword evidence="3" id="KW-1185">Reference proteome</keyword>
<sequence length="117" mass="13134">MKKLVQLEELAMWVASAYVLYRLQADWWWYLLLLLGPDISMIGYAAGNKTGGIIYNLFHHKAIAVAVMIGGWILGNTTVLCIGLVLFGHSSMDRLFGYGLKLREGFKFTHLGEIGKK</sequence>
<comment type="caution">
    <text evidence="2">The sequence shown here is derived from an EMBL/GenBank/DDBJ whole genome shotgun (WGS) entry which is preliminary data.</text>
</comment>
<proteinExistence type="predicted"/>
<protein>
    <submittedName>
        <fullName evidence="2">DUF4260 domain-containing protein</fullName>
    </submittedName>
</protein>
<dbReference type="RefSeq" id="WP_386101936.1">
    <property type="nucleotide sequence ID" value="NZ_JBHUOZ010000003.1"/>
</dbReference>
<accession>A0ABW6ACM2</accession>
<evidence type="ECO:0000313" key="2">
    <source>
        <dbReference type="EMBL" id="MFD2921503.1"/>
    </source>
</evidence>
<dbReference type="Pfam" id="PF14079">
    <property type="entry name" value="DUF4260"/>
    <property type="match status" value="1"/>
</dbReference>
<evidence type="ECO:0000313" key="3">
    <source>
        <dbReference type="Proteomes" id="UP001597511"/>
    </source>
</evidence>
<reference evidence="3" key="1">
    <citation type="journal article" date="2019" name="Int. J. Syst. Evol. Microbiol.">
        <title>The Global Catalogue of Microorganisms (GCM) 10K type strain sequencing project: providing services to taxonomists for standard genome sequencing and annotation.</title>
        <authorList>
            <consortium name="The Broad Institute Genomics Platform"/>
            <consortium name="The Broad Institute Genome Sequencing Center for Infectious Disease"/>
            <person name="Wu L."/>
            <person name="Ma J."/>
        </authorList>
    </citation>
    <scope>NUCLEOTIDE SEQUENCE [LARGE SCALE GENOMIC DNA]</scope>
    <source>
        <strain evidence="3">KCTC 23299</strain>
    </source>
</reference>
<keyword evidence="1" id="KW-1133">Transmembrane helix</keyword>
<name>A0ABW6ACM2_9BACT</name>
<gene>
    <name evidence="2" type="ORF">ACFS6H_17385</name>
</gene>